<dbReference type="RefSeq" id="WP_094799453.1">
    <property type="nucleotide sequence ID" value="NZ_NEVP01000004.1"/>
</dbReference>
<feature type="transmembrane region" description="Helical" evidence="1">
    <location>
        <begin position="41"/>
        <end position="61"/>
    </location>
</feature>
<feature type="domain" description="Restriction endonuclease type IV Mrr" evidence="2">
    <location>
        <begin position="81"/>
        <end position="186"/>
    </location>
</feature>
<name>A0A261TW90_9BORD</name>
<dbReference type="GO" id="GO:0009307">
    <property type="term" value="P:DNA restriction-modification system"/>
    <property type="evidence" value="ECO:0007669"/>
    <property type="project" value="InterPro"/>
</dbReference>
<dbReference type="SUPFAM" id="SSF52980">
    <property type="entry name" value="Restriction endonuclease-like"/>
    <property type="match status" value="1"/>
</dbReference>
<keyword evidence="1" id="KW-0472">Membrane</keyword>
<protein>
    <recommendedName>
        <fullName evidence="2">Restriction endonuclease type IV Mrr domain-containing protein</fullName>
    </recommendedName>
</protein>
<dbReference type="GO" id="GO:0015666">
    <property type="term" value="F:restriction endodeoxyribonuclease activity"/>
    <property type="evidence" value="ECO:0007669"/>
    <property type="project" value="TreeGrafter"/>
</dbReference>
<feature type="transmembrane region" description="Helical" evidence="1">
    <location>
        <begin position="12"/>
        <end position="35"/>
    </location>
</feature>
<proteinExistence type="predicted"/>
<dbReference type="GO" id="GO:0003677">
    <property type="term" value="F:DNA binding"/>
    <property type="evidence" value="ECO:0007669"/>
    <property type="project" value="InterPro"/>
</dbReference>
<sequence length="191" mass="21261">MKLKMAKNSIFAVLLRSSWWMSAGVALLLCVGGFAVLPRDFAAMGVFAAVPFAVIAIIAGYKQAKRPSEARIEVVVKAVATLHWDRFRPLVEAGFMRDGCEVRHLTTPGADFALTKDGNVALVSARRWKIARVGVEHLRELQALREQQGAREAIFITLGDVSDNAWQYARQHDVAIMRAPELAQLLRHHKF</sequence>
<dbReference type="Gene3D" id="3.40.1350.10">
    <property type="match status" value="1"/>
</dbReference>
<keyword evidence="1" id="KW-1133">Transmembrane helix</keyword>
<keyword evidence="1" id="KW-0812">Transmembrane</keyword>
<dbReference type="InterPro" id="IPR011856">
    <property type="entry name" value="tRNA_endonuc-like_dom_sf"/>
</dbReference>
<dbReference type="AlphaFoldDB" id="A0A261TW90"/>
<dbReference type="OrthoDB" id="8776507at2"/>
<organism evidence="3 4">
    <name type="scientific">Bordetella genomosp. 5</name>
    <dbReference type="NCBI Taxonomy" id="1395608"/>
    <lineage>
        <taxon>Bacteria</taxon>
        <taxon>Pseudomonadati</taxon>
        <taxon>Pseudomonadota</taxon>
        <taxon>Betaproteobacteria</taxon>
        <taxon>Burkholderiales</taxon>
        <taxon>Alcaligenaceae</taxon>
        <taxon>Bordetella</taxon>
    </lineage>
</organism>
<dbReference type="Pfam" id="PF04471">
    <property type="entry name" value="Mrr_cat"/>
    <property type="match status" value="1"/>
</dbReference>
<dbReference type="PANTHER" id="PTHR30015">
    <property type="entry name" value="MRR RESTRICTION SYSTEM PROTEIN"/>
    <property type="match status" value="1"/>
</dbReference>
<dbReference type="PANTHER" id="PTHR30015:SF7">
    <property type="entry name" value="TYPE IV METHYL-DIRECTED RESTRICTION ENZYME ECOKMRR"/>
    <property type="match status" value="1"/>
</dbReference>
<dbReference type="InterPro" id="IPR011335">
    <property type="entry name" value="Restrct_endonuc-II-like"/>
</dbReference>
<dbReference type="InterPro" id="IPR052906">
    <property type="entry name" value="Type_IV_Methyl-Rstrct_Enzyme"/>
</dbReference>
<dbReference type="InterPro" id="IPR007560">
    <property type="entry name" value="Restrct_endonuc_IV_Mrr"/>
</dbReference>
<evidence type="ECO:0000313" key="4">
    <source>
        <dbReference type="Proteomes" id="UP000216913"/>
    </source>
</evidence>
<comment type="caution">
    <text evidence="3">The sequence shown here is derived from an EMBL/GenBank/DDBJ whole genome shotgun (WGS) entry which is preliminary data.</text>
</comment>
<evidence type="ECO:0000259" key="2">
    <source>
        <dbReference type="Pfam" id="PF04471"/>
    </source>
</evidence>
<accession>A0A261TW90</accession>
<dbReference type="Proteomes" id="UP000216913">
    <property type="component" value="Unassembled WGS sequence"/>
</dbReference>
<evidence type="ECO:0000256" key="1">
    <source>
        <dbReference type="SAM" id="Phobius"/>
    </source>
</evidence>
<gene>
    <name evidence="3" type="ORF">CAL25_06335</name>
</gene>
<keyword evidence="4" id="KW-1185">Reference proteome</keyword>
<reference evidence="3 4" key="1">
    <citation type="submission" date="2017-05" db="EMBL/GenBank/DDBJ databases">
        <title>Complete and WGS of Bordetella genogroups.</title>
        <authorList>
            <person name="Spilker T."/>
            <person name="LiPuma J."/>
        </authorList>
    </citation>
    <scope>NUCLEOTIDE SEQUENCE [LARGE SCALE GENOMIC DNA]</scope>
    <source>
        <strain evidence="3 4">AU10456</strain>
    </source>
</reference>
<evidence type="ECO:0000313" key="3">
    <source>
        <dbReference type="EMBL" id="OZI53954.1"/>
    </source>
</evidence>
<dbReference type="EMBL" id="NEVP01000004">
    <property type="protein sequence ID" value="OZI53954.1"/>
    <property type="molecule type" value="Genomic_DNA"/>
</dbReference>